<dbReference type="Proteomes" id="UP000494329">
    <property type="component" value="Unassembled WGS sequence"/>
</dbReference>
<evidence type="ECO:0000256" key="1">
    <source>
        <dbReference type="SAM" id="Phobius"/>
    </source>
</evidence>
<feature type="transmembrane region" description="Helical" evidence="1">
    <location>
        <begin position="188"/>
        <end position="210"/>
    </location>
</feature>
<dbReference type="InterPro" id="IPR036197">
    <property type="entry name" value="NarG-like_sf"/>
</dbReference>
<dbReference type="EMBL" id="CADIKF010000082">
    <property type="protein sequence ID" value="CAB3771617.1"/>
    <property type="molecule type" value="Genomic_DNA"/>
</dbReference>
<feature type="transmembrane region" description="Helical" evidence="1">
    <location>
        <begin position="268"/>
        <end position="289"/>
    </location>
</feature>
<accession>A0A6J5F1M1</accession>
<dbReference type="NCBIfam" id="NF011607">
    <property type="entry name" value="PRK15033.1"/>
    <property type="match status" value="1"/>
</dbReference>
<feature type="transmembrane region" description="Helical" evidence="1">
    <location>
        <begin position="343"/>
        <end position="360"/>
    </location>
</feature>
<protein>
    <recommendedName>
        <fullName evidence="4">Citrate utilization protein B</fullName>
    </recommendedName>
</protein>
<feature type="transmembrane region" description="Helical" evidence="1">
    <location>
        <begin position="366"/>
        <end position="386"/>
    </location>
</feature>
<evidence type="ECO:0000313" key="3">
    <source>
        <dbReference type="Proteomes" id="UP000494329"/>
    </source>
</evidence>
<keyword evidence="1" id="KW-0812">Transmembrane</keyword>
<dbReference type="NCBIfam" id="TIGR02484">
    <property type="entry name" value="CitB"/>
    <property type="match status" value="1"/>
</dbReference>
<proteinExistence type="predicted"/>
<dbReference type="SUPFAM" id="SSF54862">
    <property type="entry name" value="4Fe-4S ferredoxins"/>
    <property type="match status" value="1"/>
</dbReference>
<evidence type="ECO:0008006" key="4">
    <source>
        <dbReference type="Google" id="ProtNLM"/>
    </source>
</evidence>
<gene>
    <name evidence="2" type="ORF">LMG29739_06071</name>
</gene>
<dbReference type="Gene3D" id="1.20.950.20">
    <property type="entry name" value="Transmembrane di-heme cytochromes, Chain C"/>
    <property type="match status" value="1"/>
</dbReference>
<sequence>MPQANRLELIVQKLEALARDAQQLASGGNGAHGANGAPLQRAIRVLPLTENETEVARQMQICNACRYCEGFCAVFPAMTRRLEFGKADVNYLANLCHNCGACYHACQYAPPHEFAVNVPQAMAKVRVETYAEYAVPSFMGALYRRNGLTLSLALAFGLALFLVLGIALKGPLFGTPLAGNFYAIFPHNLLALLFGVVFVLAVVSLGIGVARFWKDASAGAASGAAASGAIPEATRNALTLKYLDGGHGDGCNEADDRFTLIRRRFHHFTFYGFMLCFASTVVATFYHYFLDLHAPYPFASVPVLLGTLGGIGLLIGPAGLLWLNIRRDPARGDAAQKPMDRGFIALLLLTSATGLALLAWRDSAALAWLLAVHLGVVLALFATLPYGKFAHGIYRCAALLKSSIEKRQANSLKLGSE</sequence>
<evidence type="ECO:0000313" key="2">
    <source>
        <dbReference type="EMBL" id="CAB3771617.1"/>
    </source>
</evidence>
<reference evidence="2 3" key="1">
    <citation type="submission" date="2020-04" db="EMBL/GenBank/DDBJ databases">
        <authorList>
            <person name="De Canck E."/>
        </authorList>
    </citation>
    <scope>NUCLEOTIDE SEQUENCE [LARGE SCALE GENOMIC DNA]</scope>
    <source>
        <strain evidence="2 3">LMG 29739</strain>
    </source>
</reference>
<dbReference type="AlphaFoldDB" id="A0A6J5F1M1"/>
<keyword evidence="1" id="KW-1133">Transmembrane helix</keyword>
<keyword evidence="1" id="KW-0472">Membrane</keyword>
<feature type="transmembrane region" description="Helical" evidence="1">
    <location>
        <begin position="148"/>
        <end position="168"/>
    </location>
</feature>
<name>A0A6J5F1M1_9BURK</name>
<organism evidence="2 3">
    <name type="scientific">Paraburkholderia solisilvae</name>
    <dbReference type="NCBI Taxonomy" id="624376"/>
    <lineage>
        <taxon>Bacteria</taxon>
        <taxon>Pseudomonadati</taxon>
        <taxon>Pseudomonadota</taxon>
        <taxon>Betaproteobacteria</taxon>
        <taxon>Burkholderiales</taxon>
        <taxon>Burkholderiaceae</taxon>
        <taxon>Paraburkholderia</taxon>
    </lineage>
</organism>
<dbReference type="InterPro" id="IPR012830">
    <property type="entry name" value="Citrate_utilization_prot_B"/>
</dbReference>
<dbReference type="SUPFAM" id="SSF103501">
    <property type="entry name" value="Respiratory nitrate reductase 1 gamma chain"/>
    <property type="match status" value="1"/>
</dbReference>
<feature type="transmembrane region" description="Helical" evidence="1">
    <location>
        <begin position="301"/>
        <end position="323"/>
    </location>
</feature>
<keyword evidence="3" id="KW-1185">Reference proteome</keyword>